<dbReference type="GO" id="GO:0003684">
    <property type="term" value="F:damaged DNA binding"/>
    <property type="evidence" value="ECO:0007669"/>
    <property type="project" value="InterPro"/>
</dbReference>
<dbReference type="PANTHER" id="PTHR32472:SF10">
    <property type="entry name" value="DNA REPAIR PROTEIN RADA-LIKE PROTEIN"/>
    <property type="match status" value="1"/>
</dbReference>
<dbReference type="GO" id="GO:0016787">
    <property type="term" value="F:hydrolase activity"/>
    <property type="evidence" value="ECO:0007669"/>
    <property type="project" value="UniProtKB-KW"/>
</dbReference>
<dbReference type="Pfam" id="PF13541">
    <property type="entry name" value="ChlI"/>
    <property type="match status" value="1"/>
</dbReference>
<dbReference type="GO" id="GO:0000725">
    <property type="term" value="P:recombinational repair"/>
    <property type="evidence" value="ECO:0007669"/>
    <property type="project" value="UniProtKB-UniRule"/>
</dbReference>
<dbReference type="PRINTS" id="PR01874">
    <property type="entry name" value="DNAREPAIRADA"/>
</dbReference>
<reference evidence="15 17" key="1">
    <citation type="submission" date="2014-08" db="EMBL/GenBank/DDBJ databases">
        <title>Porphyromonas cangingivalis strain:COT-109_OH1386 Genome sequencing.</title>
        <authorList>
            <person name="Wallis C."/>
            <person name="Deusch O."/>
            <person name="O'Flynn C."/>
            <person name="Davis I."/>
            <person name="Jospin G."/>
            <person name="Darling A.E."/>
            <person name="Coil D.A."/>
            <person name="Alexiev A."/>
            <person name="Horsfall A."/>
            <person name="Kirkwood N."/>
            <person name="Harris S."/>
            <person name="Eisen J.A."/>
        </authorList>
    </citation>
    <scope>NUCLEOTIDE SEQUENCE [LARGE SCALE GENOMIC DNA]</scope>
    <source>
        <strain evidence="17">COT-109 OH1386</strain>
        <strain evidence="15">COT-109_OH1386</strain>
    </source>
</reference>
<protein>
    <recommendedName>
        <fullName evidence="11 12">DNA repair protein RadA</fullName>
    </recommendedName>
</protein>
<dbReference type="InterPro" id="IPR020568">
    <property type="entry name" value="Ribosomal_Su5_D2-typ_SF"/>
</dbReference>
<comment type="similarity">
    <text evidence="11 13">Belongs to the RecA family. RadA subfamily.</text>
</comment>
<keyword evidence="2 11" id="KW-0547">Nucleotide-binding</keyword>
<dbReference type="FunFam" id="3.40.50.300:FF:000050">
    <property type="entry name" value="DNA repair protein RadA"/>
    <property type="match status" value="1"/>
</dbReference>
<evidence type="ECO:0000256" key="7">
    <source>
        <dbReference type="ARBA" id="ARBA00022840"/>
    </source>
</evidence>
<evidence type="ECO:0000256" key="2">
    <source>
        <dbReference type="ARBA" id="ARBA00022741"/>
    </source>
</evidence>
<evidence type="ECO:0000313" key="18">
    <source>
        <dbReference type="Proteomes" id="UP000189956"/>
    </source>
</evidence>
<dbReference type="NCBIfam" id="TIGR00416">
    <property type="entry name" value="sms"/>
    <property type="match status" value="1"/>
</dbReference>
<keyword evidence="3 11" id="KW-0227">DNA damage</keyword>
<evidence type="ECO:0000256" key="13">
    <source>
        <dbReference type="RuleBase" id="RU003555"/>
    </source>
</evidence>
<dbReference type="Proteomes" id="UP000030125">
    <property type="component" value="Unassembled WGS sequence"/>
</dbReference>
<keyword evidence="1 11" id="KW-0479">Metal-binding</keyword>
<dbReference type="CDD" id="cd01121">
    <property type="entry name" value="RadA_SMS_N"/>
    <property type="match status" value="1"/>
</dbReference>
<feature type="domain" description="RecA family profile 1" evidence="14">
    <location>
        <begin position="68"/>
        <end position="217"/>
    </location>
</feature>
<evidence type="ECO:0000256" key="4">
    <source>
        <dbReference type="ARBA" id="ARBA00022771"/>
    </source>
</evidence>
<keyword evidence="4 13" id="KW-0863">Zinc-finger</keyword>
<evidence type="ECO:0000256" key="5">
    <source>
        <dbReference type="ARBA" id="ARBA00022801"/>
    </source>
</evidence>
<proteinExistence type="inferred from homology"/>
<sequence length="459" mass="49934">MAKKDNKIVYLCSSCGDDFPKWVGKCPSCGAWNTLKEYTVRPESTKNRAVTDLLDRRPIPLNEVSGEEAPRVDMLDGELNRVLGGGLVKGSLVLIGGEPGIGKSTLVLQSVVRHNSLNTLYVSGEESPGQIKLRADRLIDTEQCNQCKLFSETDLDLIIQTAINEQPDLLVIDSIQTMQTASADSSAGSLTQVKECTSALLAFAKEYNIPILIIGHITKDGNLAGPKIMEHLVDTVLRFEGDQNHQYRILRSLKNRFGNTSEIGIYEMRSEGLREVSNPSELLLTGSDDTLSGVCIAATIEGVRPLLIEVQALVSSAIYGTPQRSATGADIRRMNMLLAVLEKRAGFKLIQKDVFLNIAGGLRISDPALDLSILASVLSSNLDLPIPRHVCVTGEVGLSGEVRAVSRIDQRISEAKKIGFSTIVIPKDNTKGMDFSGVGIRVVPVSRVDEAFRFLFKEA</sequence>
<dbReference type="GO" id="GO:0005829">
    <property type="term" value="C:cytosol"/>
    <property type="evidence" value="ECO:0007669"/>
    <property type="project" value="TreeGrafter"/>
</dbReference>
<accession>A0A0A2EKB1</accession>
<dbReference type="AlphaFoldDB" id="A0A0A2EKB1"/>
<dbReference type="GO" id="GO:0008270">
    <property type="term" value="F:zinc ion binding"/>
    <property type="evidence" value="ECO:0007669"/>
    <property type="project" value="UniProtKB-KW"/>
</dbReference>
<dbReference type="InterPro" id="IPR014721">
    <property type="entry name" value="Ribsml_uS5_D2-typ_fold_subgr"/>
</dbReference>
<dbReference type="eggNOG" id="COG1066">
    <property type="taxonomic scope" value="Bacteria"/>
</dbReference>
<name>A0A0A2EKB1_PORCN</name>
<evidence type="ECO:0000313" key="17">
    <source>
        <dbReference type="Proteomes" id="UP000030125"/>
    </source>
</evidence>
<dbReference type="OrthoDB" id="9803906at2"/>
<comment type="domain">
    <text evidence="11">The middle region has homology to RecA with ATPase motifs including the RadA KNRFG motif, while the C-terminus is homologous to Lon protease.</text>
</comment>
<evidence type="ECO:0000256" key="1">
    <source>
        <dbReference type="ARBA" id="ARBA00022723"/>
    </source>
</evidence>
<dbReference type="STRING" id="36874.HQ34_08920"/>
<gene>
    <name evidence="11" type="primary">radA</name>
    <name evidence="15" type="ORF">HQ35_08345</name>
    <name evidence="16" type="ORF">SAMN02745205_01638</name>
</gene>
<dbReference type="RefSeq" id="WP_036852406.1">
    <property type="nucleotide sequence ID" value="NZ_FUWL01000015.1"/>
</dbReference>
<feature type="short sequence motif" description="RadA KNRFG motif" evidence="11">
    <location>
        <begin position="254"/>
        <end position="258"/>
    </location>
</feature>
<evidence type="ECO:0000256" key="6">
    <source>
        <dbReference type="ARBA" id="ARBA00022833"/>
    </source>
</evidence>
<comment type="function">
    <text evidence="13">DNA-dependent ATPase involved in processing of recombination intermediates, plays a role in repairing DNA breaks. Stimulates the branch migration of RecA-mediated strand transfer reactions, allowing the 3' invading strand to extend heteroduplex DNA faster. Binds ssDNA in the presence of ADP but not other nucleotides, has ATPase activity that is stimulated by ssDNA and various branched DNA structures, but inhibited by SSB. Does not have RecA's homology-searching function.</text>
</comment>
<dbReference type="PANTHER" id="PTHR32472">
    <property type="entry name" value="DNA REPAIR PROTEIN RADA"/>
    <property type="match status" value="1"/>
</dbReference>
<evidence type="ECO:0000313" key="16">
    <source>
        <dbReference type="EMBL" id="SJZ69622.1"/>
    </source>
</evidence>
<keyword evidence="8 11" id="KW-0346">Stress response</keyword>
<dbReference type="SMART" id="SM00382">
    <property type="entry name" value="AAA"/>
    <property type="match status" value="1"/>
</dbReference>
<keyword evidence="6 13" id="KW-0862">Zinc</keyword>
<comment type="function">
    <text evidence="11">Plays a role in repairing double-strand DNA breaks, probably involving stabilizing or processing branched DNA or blocked replication forks.</text>
</comment>
<keyword evidence="10 11" id="KW-0234">DNA repair</keyword>
<feature type="binding site" evidence="11">
    <location>
        <begin position="97"/>
        <end position="104"/>
    </location>
    <ligand>
        <name>ATP</name>
        <dbReference type="ChEBI" id="CHEBI:30616"/>
    </ligand>
</feature>
<feature type="region of interest" description="Lon-protease-like" evidence="11">
    <location>
        <begin position="353"/>
        <end position="459"/>
    </location>
</feature>
<evidence type="ECO:0000259" key="14">
    <source>
        <dbReference type="PROSITE" id="PS50162"/>
    </source>
</evidence>
<dbReference type="Pfam" id="PF18073">
    <property type="entry name" value="Zn_ribbon_LapB"/>
    <property type="match status" value="1"/>
</dbReference>
<dbReference type="HAMAP" id="MF_01498">
    <property type="entry name" value="RadA_bact"/>
    <property type="match status" value="1"/>
</dbReference>
<dbReference type="Pfam" id="PF13481">
    <property type="entry name" value="AAA_25"/>
    <property type="match status" value="1"/>
</dbReference>
<dbReference type="Gene3D" id="3.40.50.300">
    <property type="entry name" value="P-loop containing nucleotide triphosphate hydrolases"/>
    <property type="match status" value="1"/>
</dbReference>
<keyword evidence="5" id="KW-0378">Hydrolase</keyword>
<evidence type="ECO:0000313" key="15">
    <source>
        <dbReference type="EMBL" id="KGN79296.1"/>
    </source>
</evidence>
<dbReference type="InterPro" id="IPR041166">
    <property type="entry name" value="Rubredoxin_2"/>
</dbReference>
<dbReference type="InterPro" id="IPR003593">
    <property type="entry name" value="AAA+_ATPase"/>
</dbReference>
<organism evidence="15 17">
    <name type="scientific">Porphyromonas cangingivalis</name>
    <dbReference type="NCBI Taxonomy" id="36874"/>
    <lineage>
        <taxon>Bacteria</taxon>
        <taxon>Pseudomonadati</taxon>
        <taxon>Bacteroidota</taxon>
        <taxon>Bacteroidia</taxon>
        <taxon>Bacteroidales</taxon>
        <taxon>Porphyromonadaceae</taxon>
        <taxon>Porphyromonas</taxon>
    </lineage>
</organism>
<reference evidence="16 18" key="2">
    <citation type="submission" date="2017-02" db="EMBL/GenBank/DDBJ databases">
        <authorList>
            <person name="Peterson S.W."/>
        </authorList>
    </citation>
    <scope>NUCLEOTIDE SEQUENCE [LARGE SCALE GENOMIC DNA]</scope>
    <source>
        <strain evidence="16 18">ATCC 700135</strain>
    </source>
</reference>
<dbReference type="Proteomes" id="UP000189956">
    <property type="component" value="Unassembled WGS sequence"/>
</dbReference>
<keyword evidence="7 11" id="KW-0067">ATP-binding</keyword>
<dbReference type="GO" id="GO:0005524">
    <property type="term" value="F:ATP binding"/>
    <property type="evidence" value="ECO:0007669"/>
    <property type="project" value="UniProtKB-UniRule"/>
</dbReference>
<dbReference type="SUPFAM" id="SSF52540">
    <property type="entry name" value="P-loop containing nucleoside triphosphate hydrolases"/>
    <property type="match status" value="1"/>
</dbReference>
<keyword evidence="9 11" id="KW-0238">DNA-binding</keyword>
<dbReference type="InterPro" id="IPR020588">
    <property type="entry name" value="RecA_ATP-bd"/>
</dbReference>
<evidence type="ECO:0000256" key="9">
    <source>
        <dbReference type="ARBA" id="ARBA00023125"/>
    </source>
</evidence>
<dbReference type="GO" id="GO:0140664">
    <property type="term" value="F:ATP-dependent DNA damage sensor activity"/>
    <property type="evidence" value="ECO:0007669"/>
    <property type="project" value="InterPro"/>
</dbReference>
<evidence type="ECO:0000256" key="12">
    <source>
        <dbReference type="NCBIfam" id="TIGR00416"/>
    </source>
</evidence>
<dbReference type="InterPro" id="IPR004504">
    <property type="entry name" value="DNA_repair_RadA"/>
</dbReference>
<evidence type="ECO:0000256" key="8">
    <source>
        <dbReference type="ARBA" id="ARBA00023016"/>
    </source>
</evidence>
<dbReference type="EMBL" id="JQJD01000051">
    <property type="protein sequence ID" value="KGN79296.1"/>
    <property type="molecule type" value="Genomic_DNA"/>
</dbReference>
<keyword evidence="17" id="KW-1185">Reference proteome</keyword>
<dbReference type="InterPro" id="IPR027417">
    <property type="entry name" value="P-loop_NTPase"/>
</dbReference>
<dbReference type="PROSITE" id="PS50162">
    <property type="entry name" value="RECA_2"/>
    <property type="match status" value="1"/>
</dbReference>
<evidence type="ECO:0000256" key="3">
    <source>
        <dbReference type="ARBA" id="ARBA00022763"/>
    </source>
</evidence>
<dbReference type="SUPFAM" id="SSF54211">
    <property type="entry name" value="Ribosomal protein S5 domain 2-like"/>
    <property type="match status" value="1"/>
</dbReference>
<evidence type="ECO:0000256" key="11">
    <source>
        <dbReference type="HAMAP-Rule" id="MF_01498"/>
    </source>
</evidence>
<dbReference type="EMBL" id="FUWL01000015">
    <property type="protein sequence ID" value="SJZ69622.1"/>
    <property type="molecule type" value="Genomic_DNA"/>
</dbReference>
<dbReference type="Gene3D" id="3.30.230.10">
    <property type="match status" value="1"/>
</dbReference>
<evidence type="ECO:0000256" key="10">
    <source>
        <dbReference type="ARBA" id="ARBA00023204"/>
    </source>
</evidence>